<dbReference type="GO" id="GO:0016020">
    <property type="term" value="C:membrane"/>
    <property type="evidence" value="ECO:0007669"/>
    <property type="project" value="UniProtKB-SubCell"/>
</dbReference>
<keyword evidence="7" id="KW-1185">Reference proteome</keyword>
<name>A0A8F1M996_9BACT</name>
<keyword evidence="3" id="KW-0812">Transmembrane</keyword>
<dbReference type="KEGG" id="mvl:KOY49_03440"/>
<keyword evidence="5" id="KW-0472">Membrane</keyword>
<dbReference type="Gene3D" id="1.20.1440.20">
    <property type="entry name" value="LemA-like domain"/>
    <property type="match status" value="1"/>
</dbReference>
<evidence type="ECO:0000256" key="5">
    <source>
        <dbReference type="ARBA" id="ARBA00023136"/>
    </source>
</evidence>
<dbReference type="EMBL" id="CP076459">
    <property type="protein sequence ID" value="QWQ31222.1"/>
    <property type="molecule type" value="Genomic_DNA"/>
</dbReference>
<organism evidence="6 7">
    <name type="scientific">Candidatus Minimicrobia vallesae</name>
    <dbReference type="NCBI Taxonomy" id="2841264"/>
    <lineage>
        <taxon>Bacteria</taxon>
        <taxon>Candidatus Saccharimonadota</taxon>
        <taxon>Candidatus Saccharimonadota incertae sedis</taxon>
        <taxon>Candidatus Minimicrobia</taxon>
    </lineage>
</organism>
<reference evidence="6" key="1">
    <citation type="submission" date="2021-06" db="EMBL/GenBank/DDBJ databases">
        <title>An adapted protocol for Saccharibacteria cultivation: two new species join this phylum of Candidate Phyla Radiations.</title>
        <authorList>
            <person name="Ibrahim A."/>
            <person name="Maatouk M."/>
            <person name="Raoult D."/>
            <person name="Bittar F."/>
        </authorList>
    </citation>
    <scope>NUCLEOTIDE SEQUENCE</scope>
    <source>
        <strain evidence="6">IHU2</strain>
    </source>
</reference>
<evidence type="ECO:0000256" key="4">
    <source>
        <dbReference type="ARBA" id="ARBA00022989"/>
    </source>
</evidence>
<evidence type="ECO:0000313" key="6">
    <source>
        <dbReference type="EMBL" id="QWQ31222.1"/>
    </source>
</evidence>
<comment type="subcellular location">
    <subcellularLocation>
        <location evidence="1">Membrane</location>
        <topology evidence="1">Single-pass membrane protein</topology>
    </subcellularLocation>
</comment>
<dbReference type="InterPro" id="IPR007156">
    <property type="entry name" value="MamQ_LemA"/>
</dbReference>
<evidence type="ECO:0000256" key="2">
    <source>
        <dbReference type="ARBA" id="ARBA00008854"/>
    </source>
</evidence>
<dbReference type="PANTHER" id="PTHR34478">
    <property type="entry name" value="PROTEIN LEMA"/>
    <property type="match status" value="1"/>
</dbReference>
<sequence>MSPLVIVLIVTVVVLLVLVGVVIGAYNGLVVLRNRVEEAWSDITVQLKRRTDLIPNLVNSVKGYATHEKEVFEKVAEARSAIMNAGSVAETAKAENALEGALKSLFAVSEAYPELKANQNFLQLQQELVDTEDKIQAARRFYNGGVRDLNTKIQTFPTNIIAGMFGFQAKEFFDVEDRASVENPVEVKF</sequence>
<comment type="similarity">
    <text evidence="2">Belongs to the LemA family.</text>
</comment>
<proteinExistence type="inferred from homology"/>
<accession>A0A8F1M996</accession>
<evidence type="ECO:0000313" key="7">
    <source>
        <dbReference type="Proteomes" id="UP000677117"/>
    </source>
</evidence>
<keyword evidence="4" id="KW-1133">Transmembrane helix</keyword>
<gene>
    <name evidence="6" type="ORF">KOY49_03440</name>
</gene>
<dbReference type="SUPFAM" id="SSF140478">
    <property type="entry name" value="LemA-like"/>
    <property type="match status" value="1"/>
</dbReference>
<dbReference type="AlphaFoldDB" id="A0A8F1M996"/>
<dbReference type="Pfam" id="PF04011">
    <property type="entry name" value="LemA"/>
    <property type="match status" value="1"/>
</dbReference>
<evidence type="ECO:0000256" key="1">
    <source>
        <dbReference type="ARBA" id="ARBA00004167"/>
    </source>
</evidence>
<evidence type="ECO:0000256" key="3">
    <source>
        <dbReference type="ARBA" id="ARBA00022692"/>
    </source>
</evidence>
<dbReference type="Proteomes" id="UP000677117">
    <property type="component" value="Chromosome"/>
</dbReference>
<dbReference type="RefSeq" id="WP_129634583.1">
    <property type="nucleotide sequence ID" value="NZ_CP076459.1"/>
</dbReference>
<protein>
    <submittedName>
        <fullName evidence="6">LemA family protein</fullName>
    </submittedName>
</protein>
<dbReference type="PANTHER" id="PTHR34478:SF2">
    <property type="entry name" value="MEMBRANE PROTEIN"/>
    <property type="match status" value="1"/>
</dbReference>
<dbReference type="InterPro" id="IPR023353">
    <property type="entry name" value="LemA-like_dom_sf"/>
</dbReference>